<keyword evidence="2" id="KW-1185">Reference proteome</keyword>
<dbReference type="Proteomes" id="UP000182987">
    <property type="component" value="Chromosome"/>
</dbReference>
<protein>
    <recommendedName>
        <fullName evidence="3">Lipoprotein</fullName>
    </recommendedName>
</protein>
<evidence type="ECO:0000313" key="2">
    <source>
        <dbReference type="Proteomes" id="UP000182987"/>
    </source>
</evidence>
<reference evidence="2" key="1">
    <citation type="submission" date="2016-09" db="EMBL/GenBank/DDBJ databases">
        <authorList>
            <person name="Lysoe E."/>
        </authorList>
    </citation>
    <scope>NUCLEOTIDE SEQUENCE [LARGE SCALE GENOMIC DNA]</scope>
    <source>
        <strain evidence="2">LJ96T</strain>
    </source>
</reference>
<dbReference type="KEGG" id="lrz:BJI69_16575"/>
<name>A0A1L3EWG0_9GAMM</name>
<accession>A0A1L3EWG0</accession>
<dbReference type="AlphaFoldDB" id="A0A1L3EWG0"/>
<organism evidence="1 2">
    <name type="scientific">Luteibacter rhizovicinus DSM 16549</name>
    <dbReference type="NCBI Taxonomy" id="1440763"/>
    <lineage>
        <taxon>Bacteria</taxon>
        <taxon>Pseudomonadati</taxon>
        <taxon>Pseudomonadota</taxon>
        <taxon>Gammaproteobacteria</taxon>
        <taxon>Lysobacterales</taxon>
        <taxon>Rhodanobacteraceae</taxon>
        <taxon>Luteibacter</taxon>
    </lineage>
</organism>
<proteinExistence type="predicted"/>
<gene>
    <name evidence="1" type="ORF">BJI69_16575</name>
</gene>
<dbReference type="EMBL" id="CP017480">
    <property type="protein sequence ID" value="APG05357.1"/>
    <property type="molecule type" value="Genomic_DNA"/>
</dbReference>
<dbReference type="STRING" id="1440763.BJI69_16575"/>
<evidence type="ECO:0008006" key="3">
    <source>
        <dbReference type="Google" id="ProtNLM"/>
    </source>
</evidence>
<sequence>MRAFLAADFVALAGCSTATRISDEHGDAIVMVQCGSGLSFSICYDRAAKECPNGYRTVSEEPGFNRKTLKVECKR</sequence>
<evidence type="ECO:0000313" key="1">
    <source>
        <dbReference type="EMBL" id="APG05357.1"/>
    </source>
</evidence>